<dbReference type="PROSITE" id="PS50059">
    <property type="entry name" value="FKBP_PPIASE"/>
    <property type="match status" value="1"/>
</dbReference>
<evidence type="ECO:0000259" key="10">
    <source>
        <dbReference type="PROSITE" id="PS50059"/>
    </source>
</evidence>
<dbReference type="Pfam" id="PF00254">
    <property type="entry name" value="FKBP_C"/>
    <property type="match status" value="1"/>
</dbReference>
<keyword evidence="6" id="KW-0143">Chaperone</keyword>
<accession>A0A0E3SMP7</accession>
<evidence type="ECO:0000256" key="7">
    <source>
        <dbReference type="ARBA" id="ARBA00023235"/>
    </source>
</evidence>
<evidence type="ECO:0000256" key="3">
    <source>
        <dbReference type="ARBA" id="ARBA00006577"/>
    </source>
</evidence>
<dbReference type="EMBL" id="CP009517">
    <property type="protein sequence ID" value="AKB82238.1"/>
    <property type="molecule type" value="Genomic_DNA"/>
</dbReference>
<reference evidence="11" key="1">
    <citation type="submission" date="2014-07" db="EMBL/GenBank/DDBJ databases">
        <title>Methanogenic archaea and the global carbon cycle.</title>
        <authorList>
            <person name="Henriksen J.R."/>
            <person name="Luke J."/>
            <person name="Reinhart S."/>
            <person name="Benedict M.N."/>
            <person name="Youngblut N.D."/>
            <person name="Metcalf M.E."/>
            <person name="Whitaker R.J."/>
            <person name="Metcalf W.W."/>
        </authorList>
    </citation>
    <scope>NUCLEOTIDE SEQUENCE [LARGE SCALE GENOMIC DNA]</scope>
    <source>
        <strain evidence="11">3</strain>
    </source>
</reference>
<dbReference type="HOGENOM" id="CLU_098197_2_0_2"/>
<dbReference type="PATRIC" id="fig|1434107.4.peg.2146"/>
<dbReference type="PANTHER" id="PTHR47861">
    <property type="entry name" value="FKBP-TYPE PEPTIDYL-PROLYL CIS-TRANS ISOMERASE SLYD"/>
    <property type="match status" value="1"/>
</dbReference>
<dbReference type="GO" id="GO:0042026">
    <property type="term" value="P:protein refolding"/>
    <property type="evidence" value="ECO:0007669"/>
    <property type="project" value="UniProtKB-ARBA"/>
</dbReference>
<evidence type="ECO:0000256" key="2">
    <source>
        <dbReference type="ARBA" id="ARBA00004496"/>
    </source>
</evidence>
<dbReference type="InterPro" id="IPR001179">
    <property type="entry name" value="PPIase_FKBP_dom"/>
</dbReference>
<dbReference type="EC" id="5.2.1.8" evidence="9"/>
<evidence type="ECO:0000256" key="9">
    <source>
        <dbReference type="RuleBase" id="RU003915"/>
    </source>
</evidence>
<dbReference type="GO" id="GO:0005737">
    <property type="term" value="C:cytoplasm"/>
    <property type="evidence" value="ECO:0007669"/>
    <property type="project" value="UniProtKB-SubCell"/>
</dbReference>
<protein>
    <recommendedName>
        <fullName evidence="9">Peptidyl-prolyl cis-trans isomerase</fullName>
        <ecNumber evidence="9">5.2.1.8</ecNumber>
    </recommendedName>
</protein>
<dbReference type="AlphaFoldDB" id="A0A0E3SMP7"/>
<gene>
    <name evidence="11" type="ORF">MSBR3_1660</name>
</gene>
<dbReference type="PANTHER" id="PTHR47861:SF3">
    <property type="entry name" value="FKBP-TYPE PEPTIDYL-PROLYL CIS-TRANS ISOMERASE SLYD"/>
    <property type="match status" value="1"/>
</dbReference>
<sequence>MLSFVLLILMAEDITKDTSRKIENGDTISVDYVGKLEDGAIFDTSVKEVATEAGIYNQMRNYEPLTFTIGEGQMIKGFDEGVVGMQVGEEKTFTIPPEEAYGEYREEFVREIPVDAVDFTPEVGMRLATDSGLTGTITNVSENNFVVDFNHELAGKTLIFSVKVVSVEK</sequence>
<dbReference type="InterPro" id="IPR046357">
    <property type="entry name" value="PPIase_dom_sf"/>
</dbReference>
<comment type="subcellular location">
    <subcellularLocation>
        <location evidence="2">Cytoplasm</location>
    </subcellularLocation>
</comment>
<evidence type="ECO:0000313" key="11">
    <source>
        <dbReference type="EMBL" id="AKB82238.1"/>
    </source>
</evidence>
<dbReference type="SUPFAM" id="SSF54534">
    <property type="entry name" value="FKBP-like"/>
    <property type="match status" value="1"/>
</dbReference>
<evidence type="ECO:0000256" key="4">
    <source>
        <dbReference type="ARBA" id="ARBA00022490"/>
    </source>
</evidence>
<keyword evidence="5 8" id="KW-0697">Rotamase</keyword>
<evidence type="ECO:0000256" key="1">
    <source>
        <dbReference type="ARBA" id="ARBA00000971"/>
    </source>
</evidence>
<keyword evidence="12" id="KW-1185">Reference proteome</keyword>
<dbReference type="STRING" id="1434107.MSBR3_1660"/>
<keyword evidence="4" id="KW-0963">Cytoplasm</keyword>
<evidence type="ECO:0000256" key="5">
    <source>
        <dbReference type="ARBA" id="ARBA00023110"/>
    </source>
</evidence>
<comment type="similarity">
    <text evidence="3 9">Belongs to the FKBP-type PPIase family.</text>
</comment>
<organism evidence="11 12">
    <name type="scientific">Methanosarcina barkeri 3</name>
    <dbReference type="NCBI Taxonomy" id="1434107"/>
    <lineage>
        <taxon>Archaea</taxon>
        <taxon>Methanobacteriati</taxon>
        <taxon>Methanobacteriota</taxon>
        <taxon>Stenosarchaea group</taxon>
        <taxon>Methanomicrobia</taxon>
        <taxon>Methanosarcinales</taxon>
        <taxon>Methanosarcinaceae</taxon>
        <taxon>Methanosarcina</taxon>
    </lineage>
</organism>
<evidence type="ECO:0000256" key="6">
    <source>
        <dbReference type="ARBA" id="ARBA00023186"/>
    </source>
</evidence>
<evidence type="ECO:0000313" key="12">
    <source>
        <dbReference type="Proteomes" id="UP000033066"/>
    </source>
</evidence>
<comment type="catalytic activity">
    <reaction evidence="1 8 9">
        <text>[protein]-peptidylproline (omega=180) = [protein]-peptidylproline (omega=0)</text>
        <dbReference type="Rhea" id="RHEA:16237"/>
        <dbReference type="Rhea" id="RHEA-COMP:10747"/>
        <dbReference type="Rhea" id="RHEA-COMP:10748"/>
        <dbReference type="ChEBI" id="CHEBI:83833"/>
        <dbReference type="ChEBI" id="CHEBI:83834"/>
        <dbReference type="EC" id="5.2.1.8"/>
    </reaction>
</comment>
<dbReference type="Gene3D" id="3.10.50.40">
    <property type="match status" value="1"/>
</dbReference>
<evidence type="ECO:0000256" key="8">
    <source>
        <dbReference type="PROSITE-ProRule" id="PRU00277"/>
    </source>
</evidence>
<proteinExistence type="inferred from homology"/>
<dbReference type="KEGG" id="mbak:MSBR3_1660"/>
<feature type="domain" description="PPIase FKBP-type" evidence="10">
    <location>
        <begin position="25"/>
        <end position="116"/>
    </location>
</feature>
<keyword evidence="7 8" id="KW-0413">Isomerase</keyword>
<dbReference type="GO" id="GO:0003755">
    <property type="term" value="F:peptidyl-prolyl cis-trans isomerase activity"/>
    <property type="evidence" value="ECO:0007669"/>
    <property type="project" value="UniProtKB-UniRule"/>
</dbReference>
<name>A0A0E3SMP7_METBA</name>
<dbReference type="Proteomes" id="UP000033066">
    <property type="component" value="Chromosome"/>
</dbReference>